<comment type="caution">
    <text evidence="2">The sequence shown here is derived from an EMBL/GenBank/DDBJ whole genome shotgun (WGS) entry which is preliminary data.</text>
</comment>
<feature type="compositionally biased region" description="Basic and acidic residues" evidence="1">
    <location>
        <begin position="42"/>
        <end position="51"/>
    </location>
</feature>
<evidence type="ECO:0000313" key="2">
    <source>
        <dbReference type="EMBL" id="VTJ88462.1"/>
    </source>
</evidence>
<accession>A0A5E4D5K4</accession>
<evidence type="ECO:0000313" key="3">
    <source>
        <dbReference type="Proteomes" id="UP000335636"/>
    </source>
</evidence>
<proteinExistence type="predicted"/>
<keyword evidence="3" id="KW-1185">Reference proteome</keyword>
<dbReference type="EMBL" id="CABDUW010002968">
    <property type="protein sequence ID" value="VTJ88462.1"/>
    <property type="molecule type" value="Genomic_DNA"/>
</dbReference>
<name>A0A5E4D5K4_MARMO</name>
<organism evidence="2 3">
    <name type="scientific">Marmota monax</name>
    <name type="common">Woodchuck</name>
    <dbReference type="NCBI Taxonomy" id="9995"/>
    <lineage>
        <taxon>Eukaryota</taxon>
        <taxon>Metazoa</taxon>
        <taxon>Chordata</taxon>
        <taxon>Craniata</taxon>
        <taxon>Vertebrata</taxon>
        <taxon>Euteleostomi</taxon>
        <taxon>Mammalia</taxon>
        <taxon>Eutheria</taxon>
        <taxon>Euarchontoglires</taxon>
        <taxon>Glires</taxon>
        <taxon>Rodentia</taxon>
        <taxon>Sciuromorpha</taxon>
        <taxon>Sciuridae</taxon>
        <taxon>Xerinae</taxon>
        <taxon>Marmotini</taxon>
        <taxon>Marmota</taxon>
    </lineage>
</organism>
<reference evidence="2" key="1">
    <citation type="submission" date="2019-04" db="EMBL/GenBank/DDBJ databases">
        <authorList>
            <person name="Alioto T."/>
            <person name="Alioto T."/>
        </authorList>
    </citation>
    <scope>NUCLEOTIDE SEQUENCE [LARGE SCALE GENOMIC DNA]</scope>
</reference>
<gene>
    <name evidence="2" type="ORF">MONAX_5E003149</name>
</gene>
<dbReference type="AlphaFoldDB" id="A0A5E4D5K4"/>
<dbReference type="Proteomes" id="UP000335636">
    <property type="component" value="Unassembled WGS sequence"/>
</dbReference>
<protein>
    <submittedName>
        <fullName evidence="2">Uncharacterized protein</fullName>
    </submittedName>
</protein>
<feature type="non-terminal residue" evidence="2">
    <location>
        <position position="59"/>
    </location>
</feature>
<feature type="region of interest" description="Disordered" evidence="1">
    <location>
        <begin position="33"/>
        <end position="59"/>
    </location>
</feature>
<evidence type="ECO:0000256" key="1">
    <source>
        <dbReference type="SAM" id="MobiDB-lite"/>
    </source>
</evidence>
<sequence>MPAYSSEFITADESWENSSVEWERRYLLSRDTAGLSTSASSEKGELPDSTHLRVHMSTL</sequence>